<evidence type="ECO:0000256" key="4">
    <source>
        <dbReference type="ARBA" id="ARBA00022989"/>
    </source>
</evidence>
<accession>A0A423SM86</accession>
<sequence>MVTLISLSAYEAAHAPSRYTKDAHWEATTPRFTPSAAVPVVAAHTAAALFCAEFTGIGLNPARSLAIAAVSGAWSYHWVYWVGPALGGLLAAFTHEYTGNKDPDALPTPYHPPVLPRDSSRASDITSTLASPC</sequence>
<dbReference type="Pfam" id="PF00230">
    <property type="entry name" value="MIP"/>
    <property type="match status" value="1"/>
</dbReference>
<name>A0A423SM86_PENVA</name>
<keyword evidence="5" id="KW-0472">Membrane</keyword>
<proteinExistence type="inferred from homology"/>
<reference evidence="8 9" key="2">
    <citation type="submission" date="2019-01" db="EMBL/GenBank/DDBJ databases">
        <title>The decoding of complex shrimp genome reveals the adaptation for benthos swimmer, frequently molting mechanism and breeding impact on genome.</title>
        <authorList>
            <person name="Sun Y."/>
            <person name="Gao Y."/>
            <person name="Yu Y."/>
        </authorList>
    </citation>
    <scope>NUCLEOTIDE SEQUENCE [LARGE SCALE GENOMIC DNA]</scope>
    <source>
        <tissue evidence="8">Muscle</tissue>
    </source>
</reference>
<dbReference type="Gene3D" id="1.20.1080.10">
    <property type="entry name" value="Glycerol uptake facilitator protein"/>
    <property type="match status" value="1"/>
</dbReference>
<evidence type="ECO:0000256" key="5">
    <source>
        <dbReference type="ARBA" id="ARBA00023136"/>
    </source>
</evidence>
<dbReference type="STRING" id="6689.A0A423SM86"/>
<dbReference type="InterPro" id="IPR000425">
    <property type="entry name" value="MIP"/>
</dbReference>
<evidence type="ECO:0000256" key="1">
    <source>
        <dbReference type="ARBA" id="ARBA00004141"/>
    </source>
</evidence>
<dbReference type="GO" id="GO:0005886">
    <property type="term" value="C:plasma membrane"/>
    <property type="evidence" value="ECO:0007669"/>
    <property type="project" value="TreeGrafter"/>
</dbReference>
<comment type="similarity">
    <text evidence="2 6">Belongs to the MIP/aquaporin (TC 1.A.8) family.</text>
</comment>
<comment type="caution">
    <text evidence="8">The sequence shown here is derived from an EMBL/GenBank/DDBJ whole genome shotgun (WGS) entry which is preliminary data.</text>
</comment>
<dbReference type="EMBL" id="QCYY01003094">
    <property type="protein sequence ID" value="ROT65368.1"/>
    <property type="molecule type" value="Genomic_DNA"/>
</dbReference>
<keyword evidence="3 6" id="KW-0812">Transmembrane</keyword>
<evidence type="ECO:0000256" key="3">
    <source>
        <dbReference type="ARBA" id="ARBA00022692"/>
    </source>
</evidence>
<dbReference type="SUPFAM" id="SSF81338">
    <property type="entry name" value="Aquaporin-like"/>
    <property type="match status" value="1"/>
</dbReference>
<protein>
    <submittedName>
        <fullName evidence="8">Uncharacterized protein</fullName>
    </submittedName>
</protein>
<evidence type="ECO:0000256" key="2">
    <source>
        <dbReference type="ARBA" id="ARBA00006175"/>
    </source>
</evidence>
<dbReference type="PANTHER" id="PTHR19139:SF199">
    <property type="entry name" value="MIP17260P"/>
    <property type="match status" value="1"/>
</dbReference>
<gene>
    <name evidence="8" type="ORF">C7M84_016674</name>
</gene>
<dbReference type="PRINTS" id="PR00783">
    <property type="entry name" value="MINTRINSICP"/>
</dbReference>
<dbReference type="InterPro" id="IPR034294">
    <property type="entry name" value="Aquaporin_transptr"/>
</dbReference>
<dbReference type="Proteomes" id="UP000283509">
    <property type="component" value="Unassembled WGS sequence"/>
</dbReference>
<dbReference type="AlphaFoldDB" id="A0A423SM86"/>
<dbReference type="OrthoDB" id="6366269at2759"/>
<dbReference type="PANTHER" id="PTHR19139">
    <property type="entry name" value="AQUAPORIN TRANSPORTER"/>
    <property type="match status" value="1"/>
</dbReference>
<evidence type="ECO:0000313" key="8">
    <source>
        <dbReference type="EMBL" id="ROT65368.1"/>
    </source>
</evidence>
<evidence type="ECO:0000313" key="9">
    <source>
        <dbReference type="Proteomes" id="UP000283509"/>
    </source>
</evidence>
<keyword evidence="4" id="KW-1133">Transmembrane helix</keyword>
<reference evidence="8 9" key="1">
    <citation type="submission" date="2018-04" db="EMBL/GenBank/DDBJ databases">
        <authorList>
            <person name="Zhang X."/>
            <person name="Yuan J."/>
            <person name="Li F."/>
            <person name="Xiang J."/>
        </authorList>
    </citation>
    <scope>NUCLEOTIDE SEQUENCE [LARGE SCALE GENOMIC DNA]</scope>
    <source>
        <tissue evidence="8">Muscle</tissue>
    </source>
</reference>
<dbReference type="InterPro" id="IPR023271">
    <property type="entry name" value="Aquaporin-like"/>
</dbReference>
<feature type="region of interest" description="Disordered" evidence="7">
    <location>
        <begin position="102"/>
        <end position="133"/>
    </location>
</feature>
<evidence type="ECO:0000256" key="6">
    <source>
        <dbReference type="RuleBase" id="RU000477"/>
    </source>
</evidence>
<keyword evidence="9" id="KW-1185">Reference proteome</keyword>
<organism evidence="8 9">
    <name type="scientific">Penaeus vannamei</name>
    <name type="common">Whiteleg shrimp</name>
    <name type="synonym">Litopenaeus vannamei</name>
    <dbReference type="NCBI Taxonomy" id="6689"/>
    <lineage>
        <taxon>Eukaryota</taxon>
        <taxon>Metazoa</taxon>
        <taxon>Ecdysozoa</taxon>
        <taxon>Arthropoda</taxon>
        <taxon>Crustacea</taxon>
        <taxon>Multicrustacea</taxon>
        <taxon>Malacostraca</taxon>
        <taxon>Eumalacostraca</taxon>
        <taxon>Eucarida</taxon>
        <taxon>Decapoda</taxon>
        <taxon>Dendrobranchiata</taxon>
        <taxon>Penaeoidea</taxon>
        <taxon>Penaeidae</taxon>
        <taxon>Penaeus</taxon>
    </lineage>
</organism>
<keyword evidence="6" id="KW-0813">Transport</keyword>
<comment type="subcellular location">
    <subcellularLocation>
        <location evidence="1">Membrane</location>
        <topology evidence="1">Multi-pass membrane protein</topology>
    </subcellularLocation>
</comment>
<dbReference type="GO" id="GO:0015250">
    <property type="term" value="F:water channel activity"/>
    <property type="evidence" value="ECO:0007669"/>
    <property type="project" value="TreeGrafter"/>
</dbReference>
<evidence type="ECO:0000256" key="7">
    <source>
        <dbReference type="SAM" id="MobiDB-lite"/>
    </source>
</evidence>
<feature type="compositionally biased region" description="Polar residues" evidence="7">
    <location>
        <begin position="122"/>
        <end position="133"/>
    </location>
</feature>